<dbReference type="GO" id="GO:0046872">
    <property type="term" value="F:metal ion binding"/>
    <property type="evidence" value="ECO:0007669"/>
    <property type="project" value="UniProtKB-KW"/>
</dbReference>
<dbReference type="OrthoDB" id="9776488at2"/>
<keyword evidence="4 5" id="KW-0119">Carbohydrate metabolism</keyword>
<dbReference type="PANTHER" id="PTHR11113">
    <property type="entry name" value="N-ACETYLGLUCOSAMINE-6-PHOSPHATE DEACETYLASE"/>
    <property type="match status" value="1"/>
</dbReference>
<feature type="binding site" evidence="7">
    <location>
        <position position="261"/>
    </location>
    <ligand>
        <name>substrate</name>
    </ligand>
</feature>
<feature type="binding site" evidence="8">
    <location>
        <position position="226"/>
    </location>
    <ligand>
        <name>Zn(2+)</name>
        <dbReference type="ChEBI" id="CHEBI:29105"/>
    </ligand>
</feature>
<feature type="binding site" evidence="7">
    <location>
        <begin position="317"/>
        <end position="319"/>
    </location>
    <ligand>
        <name>substrate</name>
    </ligand>
</feature>
<organism evidence="10 11">
    <name type="scientific">Cryobacterium frigoriphilum</name>
    <dbReference type="NCBI Taxonomy" id="1259150"/>
    <lineage>
        <taxon>Bacteria</taxon>
        <taxon>Bacillati</taxon>
        <taxon>Actinomycetota</taxon>
        <taxon>Actinomycetes</taxon>
        <taxon>Micrococcales</taxon>
        <taxon>Microbacteriaceae</taxon>
        <taxon>Cryobacterium</taxon>
    </lineage>
</organism>
<evidence type="ECO:0000256" key="2">
    <source>
        <dbReference type="ARBA" id="ARBA00022723"/>
    </source>
</evidence>
<dbReference type="EMBL" id="SOHE01000048">
    <property type="protein sequence ID" value="TFD49680.1"/>
    <property type="molecule type" value="Genomic_DNA"/>
</dbReference>
<dbReference type="Proteomes" id="UP000297447">
    <property type="component" value="Unassembled WGS sequence"/>
</dbReference>
<dbReference type="RefSeq" id="WP_134519698.1">
    <property type="nucleotide sequence ID" value="NZ_SOHE01000048.1"/>
</dbReference>
<evidence type="ECO:0000313" key="11">
    <source>
        <dbReference type="Proteomes" id="UP000297447"/>
    </source>
</evidence>
<comment type="caution">
    <text evidence="10">The sequence shown here is derived from an EMBL/GenBank/DDBJ whole genome shotgun (WGS) entry which is preliminary data.</text>
</comment>
<dbReference type="InterPro" id="IPR003764">
    <property type="entry name" value="GlcNAc_6-P_deAcase"/>
</dbReference>
<evidence type="ECO:0000256" key="3">
    <source>
        <dbReference type="ARBA" id="ARBA00022801"/>
    </source>
</evidence>
<feature type="domain" description="Amidohydrolase-related" evidence="9">
    <location>
        <begin position="66"/>
        <end position="388"/>
    </location>
</feature>
<dbReference type="GO" id="GO:0006046">
    <property type="term" value="P:N-acetylglucosamine catabolic process"/>
    <property type="evidence" value="ECO:0007669"/>
    <property type="project" value="TreeGrafter"/>
</dbReference>
<evidence type="ECO:0000256" key="5">
    <source>
        <dbReference type="PIRNR" id="PIRNR038994"/>
    </source>
</evidence>
<gene>
    <name evidence="10" type="ORF">E3T55_10900</name>
</gene>
<comment type="cofactor">
    <cofactor evidence="8">
        <name>a divalent metal cation</name>
        <dbReference type="ChEBI" id="CHEBI:60240"/>
    </cofactor>
    <text evidence="8">Binds 1 divalent metal cation per subunit.</text>
</comment>
<feature type="binding site" evidence="8">
    <location>
        <position position="205"/>
    </location>
    <ligand>
        <name>Zn(2+)</name>
        <dbReference type="ChEBI" id="CHEBI:29105"/>
    </ligand>
</feature>
<evidence type="ECO:0000256" key="4">
    <source>
        <dbReference type="ARBA" id="ARBA00023277"/>
    </source>
</evidence>
<evidence type="ECO:0000313" key="10">
    <source>
        <dbReference type="EMBL" id="TFD49680.1"/>
    </source>
</evidence>
<feature type="binding site" evidence="8">
    <location>
        <position position="141"/>
    </location>
    <ligand>
        <name>Zn(2+)</name>
        <dbReference type="ChEBI" id="CHEBI:29105"/>
    </ligand>
</feature>
<comment type="similarity">
    <text evidence="1 5">Belongs to the metallo-dependent hydrolases superfamily. NagA family.</text>
</comment>
<evidence type="ECO:0000256" key="8">
    <source>
        <dbReference type="PIRSR" id="PIRSR038994-3"/>
    </source>
</evidence>
<dbReference type="Gene3D" id="2.30.40.10">
    <property type="entry name" value="Urease, subunit C, domain 1"/>
    <property type="match status" value="1"/>
</dbReference>
<dbReference type="SUPFAM" id="SSF51338">
    <property type="entry name" value="Composite domain of metallo-dependent hydrolases"/>
    <property type="match status" value="1"/>
</dbReference>
<protein>
    <submittedName>
        <fullName evidence="10">N-acetylglucosamine-6-phosphate deacetylase</fullName>
    </submittedName>
</protein>
<proteinExistence type="inferred from homology"/>
<dbReference type="Pfam" id="PF01979">
    <property type="entry name" value="Amidohydro_1"/>
    <property type="match status" value="1"/>
</dbReference>
<dbReference type="InterPro" id="IPR032466">
    <property type="entry name" value="Metal_Hydrolase"/>
</dbReference>
<feature type="binding site" evidence="7">
    <location>
        <position position="237"/>
    </location>
    <ligand>
        <name>substrate</name>
    </ligand>
</feature>
<evidence type="ECO:0000259" key="9">
    <source>
        <dbReference type="Pfam" id="PF01979"/>
    </source>
</evidence>
<accession>A0A4R8ZZW3</accession>
<dbReference type="PIRSF" id="PIRSF038994">
    <property type="entry name" value="NagA"/>
    <property type="match status" value="1"/>
</dbReference>
<reference evidence="10 11" key="1">
    <citation type="submission" date="2019-03" db="EMBL/GenBank/DDBJ databases">
        <title>Genomics of glacier-inhabiting Cryobacterium strains.</title>
        <authorList>
            <person name="Liu Q."/>
            <person name="Xin Y.-H."/>
        </authorList>
    </citation>
    <scope>NUCLEOTIDE SEQUENCE [LARGE SCALE GENOMIC DNA]</scope>
    <source>
        <strain evidence="10 11">Hh14</strain>
    </source>
</reference>
<keyword evidence="11" id="KW-1185">Reference proteome</keyword>
<evidence type="ECO:0000256" key="1">
    <source>
        <dbReference type="ARBA" id="ARBA00010716"/>
    </source>
</evidence>
<dbReference type="InterPro" id="IPR011059">
    <property type="entry name" value="Metal-dep_hydrolase_composite"/>
</dbReference>
<feature type="active site" description="Proton donor/acceptor" evidence="6">
    <location>
        <position position="283"/>
    </location>
</feature>
<dbReference type="InterPro" id="IPR006680">
    <property type="entry name" value="Amidohydro-rel"/>
</dbReference>
<sequence length="394" mass="39956">MAGLLIHSARRIAADTGGAPSDDEHGWVLIRHGFVVATGTGPDWAVAVSAGDETVDARAIAGPGAILTPGLVDIHNHGGGGHSYDESAEGIAVAVATHARHGVTRIALSLVSASVDTLVEQVDRIAAARQQIPGIVGVHLEGPFLDQAHKGAHNPTALIAPAPVALARLLASDMIRQITIAPELTGGIDAVRQISAAGIAPAIGHTAVDAETFQRAVDAGATLLTHTFNAMPPLHHRLVGPIGVAIDDSRVTLEIIADGHHVDPRLVAMLFRAAPGRVALVSDAMAAAASPDGAYTLGDIDVDVVDGVAHVQGTDIIAGSTLTLDRAVRNAVSYGIPLPAAVAAATLIPASAIGCETLGRLTPGSHGDAVIWTSGLIPVAVWRGGTLVSGATLR</sequence>
<feature type="binding site" evidence="7">
    <location>
        <position position="152"/>
    </location>
    <ligand>
        <name>substrate</name>
    </ligand>
</feature>
<dbReference type="Gene3D" id="3.20.20.140">
    <property type="entry name" value="Metal-dependent hydrolases"/>
    <property type="match status" value="1"/>
</dbReference>
<dbReference type="AlphaFoldDB" id="A0A4R8ZZW3"/>
<keyword evidence="2 8" id="KW-0479">Metal-binding</keyword>
<dbReference type="GO" id="GO:0008448">
    <property type="term" value="F:N-acetylglucosamine-6-phosphate deacetylase activity"/>
    <property type="evidence" value="ECO:0007669"/>
    <property type="project" value="InterPro"/>
</dbReference>
<evidence type="ECO:0000256" key="6">
    <source>
        <dbReference type="PIRSR" id="PIRSR038994-1"/>
    </source>
</evidence>
<dbReference type="SUPFAM" id="SSF51556">
    <property type="entry name" value="Metallo-dependent hydrolases"/>
    <property type="match status" value="1"/>
</dbReference>
<evidence type="ECO:0000256" key="7">
    <source>
        <dbReference type="PIRSR" id="PIRSR038994-2"/>
    </source>
</evidence>
<keyword evidence="3 5" id="KW-0378">Hydrolase</keyword>
<dbReference type="PANTHER" id="PTHR11113:SF14">
    <property type="entry name" value="N-ACETYLGLUCOSAMINE-6-PHOSPHATE DEACETYLASE"/>
    <property type="match status" value="1"/>
</dbReference>
<name>A0A4R8ZZW3_9MICO</name>
<feature type="binding site" evidence="7">
    <location>
        <begin position="229"/>
        <end position="230"/>
    </location>
    <ligand>
        <name>substrate</name>
    </ligand>
</feature>